<dbReference type="InterPro" id="IPR036291">
    <property type="entry name" value="NAD(P)-bd_dom_sf"/>
</dbReference>
<organism evidence="1 2">
    <name type="scientific">Prorocentrum cordatum</name>
    <dbReference type="NCBI Taxonomy" id="2364126"/>
    <lineage>
        <taxon>Eukaryota</taxon>
        <taxon>Sar</taxon>
        <taxon>Alveolata</taxon>
        <taxon>Dinophyceae</taxon>
        <taxon>Prorocentrales</taxon>
        <taxon>Prorocentraceae</taxon>
        <taxon>Prorocentrum</taxon>
    </lineage>
</organism>
<dbReference type="Gene3D" id="3.40.50.720">
    <property type="entry name" value="NAD(P)-binding Rossmann-like Domain"/>
    <property type="match status" value="1"/>
</dbReference>
<reference evidence="1" key="1">
    <citation type="submission" date="2023-10" db="EMBL/GenBank/DDBJ databases">
        <authorList>
            <person name="Chen Y."/>
            <person name="Shah S."/>
            <person name="Dougan E. K."/>
            <person name="Thang M."/>
            <person name="Chan C."/>
        </authorList>
    </citation>
    <scope>NUCLEOTIDE SEQUENCE [LARGE SCALE GENOMIC DNA]</scope>
</reference>
<dbReference type="InterPro" id="IPR005913">
    <property type="entry name" value="dTDP_dehydrorham_reduct"/>
</dbReference>
<protein>
    <submittedName>
        <fullName evidence="1">Uncharacterized protein</fullName>
    </submittedName>
</protein>
<gene>
    <name evidence="1" type="ORF">PCOR1329_LOCUS61968</name>
</gene>
<dbReference type="Proteomes" id="UP001189429">
    <property type="component" value="Unassembled WGS sequence"/>
</dbReference>
<proteinExistence type="predicted"/>
<dbReference type="SUPFAM" id="SSF51735">
    <property type="entry name" value="NAD(P)-binding Rossmann-fold domains"/>
    <property type="match status" value="1"/>
</dbReference>
<dbReference type="PANTHER" id="PTHR10491:SF4">
    <property type="entry name" value="METHIONINE ADENOSYLTRANSFERASE 2 SUBUNIT BETA"/>
    <property type="match status" value="1"/>
</dbReference>
<dbReference type="EMBL" id="CAUYUJ010017810">
    <property type="protein sequence ID" value="CAK0878089.1"/>
    <property type="molecule type" value="Genomic_DNA"/>
</dbReference>
<evidence type="ECO:0000313" key="1">
    <source>
        <dbReference type="EMBL" id="CAK0878089.1"/>
    </source>
</evidence>
<keyword evidence="2" id="KW-1185">Reference proteome</keyword>
<name>A0ABN9VYK0_9DINO</name>
<accession>A0ABN9VYK0</accession>
<sequence length="204" mass="23310">MVLAMLSQARGIHFTYLGTGCIFEFDKDHPFETAYTGQGFTEESKPNFFASSYSTVKGFTDQLMHLFDKDVLNLRIRMPITGFHNHRNFITKICKYEYVCSIANSMTVLDELLPVMVKMALNRESGTFNMTNPGVISHNEILTMYKEIVDPDFTWKNFSEEEMLKILASGRSNNRLETTKLTSKYPVDDIKTAVRKALGTMSKL</sequence>
<dbReference type="PANTHER" id="PTHR10491">
    <property type="entry name" value="DTDP-4-DEHYDRORHAMNOSE REDUCTASE"/>
    <property type="match status" value="1"/>
</dbReference>
<comment type="caution">
    <text evidence="1">The sequence shown here is derived from an EMBL/GenBank/DDBJ whole genome shotgun (WGS) entry which is preliminary data.</text>
</comment>
<evidence type="ECO:0000313" key="2">
    <source>
        <dbReference type="Proteomes" id="UP001189429"/>
    </source>
</evidence>